<keyword evidence="7 10" id="KW-0406">Ion transport</keyword>
<protein>
    <recommendedName>
        <fullName evidence="10">Large-conductance mechanosensitive channel</fullName>
    </recommendedName>
</protein>
<keyword evidence="4 10" id="KW-1003">Cell membrane</keyword>
<feature type="transmembrane region" description="Helical" evidence="10">
    <location>
        <begin position="91"/>
        <end position="113"/>
    </location>
</feature>
<comment type="subcellular location">
    <subcellularLocation>
        <location evidence="10">Cell inner membrane</location>
        <topology evidence="10">Multi-pass membrane protein</topology>
    </subcellularLocation>
    <subcellularLocation>
        <location evidence="1">Cell membrane</location>
        <topology evidence="1">Multi-pass membrane protein</topology>
    </subcellularLocation>
</comment>
<keyword evidence="3 10" id="KW-0813">Transport</keyword>
<keyword evidence="5 10" id="KW-0812">Transmembrane</keyword>
<dbReference type="InterPro" id="IPR019823">
    <property type="entry name" value="Mechanosensitive_channel_CS"/>
</dbReference>
<dbReference type="PRINTS" id="PR01264">
    <property type="entry name" value="MECHCHANNEL"/>
</dbReference>
<comment type="function">
    <text evidence="10">Channel that opens in response to stretch forces in the membrane lipid bilayer. May participate in the regulation of osmotic pressure changes within the cell.</text>
</comment>
<evidence type="ECO:0000313" key="12">
    <source>
        <dbReference type="Proteomes" id="UP000500767"/>
    </source>
</evidence>
<dbReference type="Pfam" id="PF01741">
    <property type="entry name" value="MscL"/>
    <property type="match status" value="1"/>
</dbReference>
<dbReference type="EMBL" id="CP053708">
    <property type="protein sequence ID" value="QKE89857.1"/>
    <property type="molecule type" value="Genomic_DNA"/>
</dbReference>
<evidence type="ECO:0000256" key="9">
    <source>
        <dbReference type="ARBA" id="ARBA00023303"/>
    </source>
</evidence>
<dbReference type="Gene3D" id="1.10.1200.120">
    <property type="entry name" value="Large-conductance mechanosensitive channel, MscL, domain 1"/>
    <property type="match status" value="1"/>
</dbReference>
<evidence type="ECO:0000256" key="8">
    <source>
        <dbReference type="ARBA" id="ARBA00023136"/>
    </source>
</evidence>
<keyword evidence="9 10" id="KW-0407">Ion channel</keyword>
<dbReference type="InterPro" id="IPR036019">
    <property type="entry name" value="MscL_channel"/>
</dbReference>
<reference evidence="11 12" key="1">
    <citation type="journal article" date="2014" name="World J. Microbiol. Biotechnol.">
        <title>Biodiversity and physiological characteristics of Antarctic and Arctic lichens-associated bacteria.</title>
        <authorList>
            <person name="Lee Y.M."/>
            <person name="Kim E.H."/>
            <person name="Lee H.K."/>
            <person name="Hong S.G."/>
        </authorList>
    </citation>
    <scope>NUCLEOTIDE SEQUENCE [LARGE SCALE GENOMIC DNA]</scope>
    <source>
        <strain evidence="11 12">PAMC 26569</strain>
    </source>
</reference>
<dbReference type="Proteomes" id="UP000500767">
    <property type="component" value="Chromosome"/>
</dbReference>
<evidence type="ECO:0000256" key="2">
    <source>
        <dbReference type="ARBA" id="ARBA00007254"/>
    </source>
</evidence>
<feature type="transmembrane region" description="Helical" evidence="10">
    <location>
        <begin position="50"/>
        <end position="71"/>
    </location>
</feature>
<dbReference type="HAMAP" id="MF_00115">
    <property type="entry name" value="MscL"/>
    <property type="match status" value="1"/>
</dbReference>
<dbReference type="PANTHER" id="PTHR30266:SF2">
    <property type="entry name" value="LARGE-CONDUCTANCE MECHANOSENSITIVE CHANNEL"/>
    <property type="match status" value="1"/>
</dbReference>
<feature type="transmembrane region" description="Helical" evidence="10">
    <location>
        <begin position="20"/>
        <end position="43"/>
    </location>
</feature>
<dbReference type="SUPFAM" id="SSF81330">
    <property type="entry name" value="Gated mechanosensitive channel"/>
    <property type="match status" value="1"/>
</dbReference>
<evidence type="ECO:0000256" key="4">
    <source>
        <dbReference type="ARBA" id="ARBA00022475"/>
    </source>
</evidence>
<evidence type="ECO:0000256" key="3">
    <source>
        <dbReference type="ARBA" id="ARBA00022448"/>
    </source>
</evidence>
<evidence type="ECO:0000256" key="1">
    <source>
        <dbReference type="ARBA" id="ARBA00004651"/>
    </source>
</evidence>
<evidence type="ECO:0000256" key="10">
    <source>
        <dbReference type="HAMAP-Rule" id="MF_00115"/>
    </source>
</evidence>
<sequence length="165" mass="17833">MALKPHAIRAPGWVSEFSAFIMRGNVVDLAVGIIIGAAFTTIVQSLVKDIFTPLIGLVVGGIDFSNIFVTLRGTHYATLAEAQRLGSPTLNVGLFLNAVIQFLIVGLVIFWVVKLLTKLHVRQEAKEAIVLPTASELLLVEIRDLLARREAVPATEPTLPPSLSI</sequence>
<gene>
    <name evidence="10 11" type="primary">mscL</name>
    <name evidence="11" type="ORF">HN018_07200</name>
</gene>
<comment type="subunit">
    <text evidence="10">Homopentamer.</text>
</comment>
<keyword evidence="12" id="KW-1185">Reference proteome</keyword>
<evidence type="ECO:0000256" key="5">
    <source>
        <dbReference type="ARBA" id="ARBA00022692"/>
    </source>
</evidence>
<keyword evidence="6 10" id="KW-1133">Transmembrane helix</keyword>
<proteinExistence type="inferred from homology"/>
<name>A0A6M8HNJ7_9PROT</name>
<evidence type="ECO:0000256" key="7">
    <source>
        <dbReference type="ARBA" id="ARBA00023065"/>
    </source>
</evidence>
<dbReference type="PROSITE" id="PS01327">
    <property type="entry name" value="MSCL"/>
    <property type="match status" value="1"/>
</dbReference>
<dbReference type="NCBIfam" id="TIGR00220">
    <property type="entry name" value="mscL"/>
    <property type="match status" value="1"/>
</dbReference>
<dbReference type="PANTHER" id="PTHR30266">
    <property type="entry name" value="MECHANOSENSITIVE CHANNEL MSCL"/>
    <property type="match status" value="1"/>
</dbReference>
<dbReference type="InterPro" id="IPR037673">
    <property type="entry name" value="MSC/AndL"/>
</dbReference>
<dbReference type="GO" id="GO:0005886">
    <property type="term" value="C:plasma membrane"/>
    <property type="evidence" value="ECO:0007669"/>
    <property type="project" value="UniProtKB-SubCell"/>
</dbReference>
<accession>A0A6M8HNJ7</accession>
<dbReference type="KEGG" id="lck:HN018_07200"/>
<keyword evidence="10" id="KW-0997">Cell inner membrane</keyword>
<dbReference type="GO" id="GO:0008381">
    <property type="term" value="F:mechanosensitive monoatomic ion channel activity"/>
    <property type="evidence" value="ECO:0007669"/>
    <property type="project" value="UniProtKB-UniRule"/>
</dbReference>
<evidence type="ECO:0000256" key="6">
    <source>
        <dbReference type="ARBA" id="ARBA00022989"/>
    </source>
</evidence>
<comment type="similarity">
    <text evidence="2 10">Belongs to the MscL family.</text>
</comment>
<organism evidence="11 12">
    <name type="scientific">Lichenicola cladoniae</name>
    <dbReference type="NCBI Taxonomy" id="1484109"/>
    <lineage>
        <taxon>Bacteria</taxon>
        <taxon>Pseudomonadati</taxon>
        <taxon>Pseudomonadota</taxon>
        <taxon>Alphaproteobacteria</taxon>
        <taxon>Acetobacterales</taxon>
        <taxon>Acetobacteraceae</taxon>
        <taxon>Lichenicola</taxon>
    </lineage>
</organism>
<evidence type="ECO:0000313" key="11">
    <source>
        <dbReference type="EMBL" id="QKE89857.1"/>
    </source>
</evidence>
<dbReference type="RefSeq" id="WP_171834845.1">
    <property type="nucleotide sequence ID" value="NZ_CP053708.1"/>
</dbReference>
<dbReference type="InterPro" id="IPR001185">
    <property type="entry name" value="MS_channel"/>
</dbReference>
<keyword evidence="8 10" id="KW-0472">Membrane</keyword>
<dbReference type="AlphaFoldDB" id="A0A6M8HNJ7"/>